<proteinExistence type="predicted"/>
<gene>
    <name evidence="6" type="primary">LOC120277387</name>
</gene>
<dbReference type="Proteomes" id="UP001515500">
    <property type="component" value="Chromosome 15"/>
</dbReference>
<dbReference type="InterPro" id="IPR004556">
    <property type="entry name" value="HemK-like"/>
</dbReference>
<dbReference type="GeneID" id="120277387"/>
<keyword evidence="3" id="KW-0949">S-adenosyl-L-methionine</keyword>
<sequence>MLVNHQCLFLMGTVEMISRLFPIPTVSLRRSITIRASVVSSSASTARKTHPPLFLRPLTYFATLSDIVAFRSWATSLATAAAAAAPGLESIDGGPSASHLLRELSWLLEDATSQSCGKVLMRADLDELYRLWKERIERRRPFQYIVGCEHWRDLVLVVREGVLIPRPETEMIVDLVRDVEGFGEGLWADLGTGSGAIAVGIGRELGENGRVFATDLSLDAVEIAGINVERYGLKDKVEIRHGSWFEPLDDFKGKLTGLVSNPPYIPSSDIPGLQAEVSKHEPKLALDGGVDGTDHLFHLCEGSATVLRSGGFFAFETNGDIQSELVANYLSTKWTKCFTNVKTVLDFAGIKRFVTGFRQ</sequence>
<dbReference type="PROSITE" id="PS00092">
    <property type="entry name" value="N6_MTASE"/>
    <property type="match status" value="1"/>
</dbReference>
<evidence type="ECO:0000256" key="3">
    <source>
        <dbReference type="ARBA" id="ARBA00022691"/>
    </source>
</evidence>
<dbReference type="GO" id="GO:0008757">
    <property type="term" value="F:S-adenosylmethionine-dependent methyltransferase activity"/>
    <property type="evidence" value="ECO:0007669"/>
    <property type="project" value="UniProtKB-ARBA"/>
</dbReference>
<keyword evidence="1 6" id="KW-0489">Methyltransferase</keyword>
<dbReference type="InterPro" id="IPR007848">
    <property type="entry name" value="Small_mtfrase_dom"/>
</dbReference>
<dbReference type="GO" id="GO:0032259">
    <property type="term" value="P:methylation"/>
    <property type="evidence" value="ECO:0007669"/>
    <property type="project" value="UniProtKB-KW"/>
</dbReference>
<evidence type="ECO:0000256" key="1">
    <source>
        <dbReference type="ARBA" id="ARBA00022603"/>
    </source>
</evidence>
<dbReference type="PANTHER" id="PTHR47441">
    <property type="match status" value="1"/>
</dbReference>
<dbReference type="InterPro" id="IPR002052">
    <property type="entry name" value="DNA_methylase_N6_adenine_CS"/>
</dbReference>
<name>A0AB40CNH2_DIOCR</name>
<dbReference type="CDD" id="cd02440">
    <property type="entry name" value="AdoMet_MTases"/>
    <property type="match status" value="1"/>
</dbReference>
<dbReference type="RefSeq" id="XP_039140142.1">
    <property type="nucleotide sequence ID" value="XM_039284208.1"/>
</dbReference>
<keyword evidence="5" id="KW-1185">Reference proteome</keyword>
<dbReference type="InterPro" id="IPR052663">
    <property type="entry name" value="RF_glutamine_MTase_cyano"/>
</dbReference>
<dbReference type="SUPFAM" id="SSF53335">
    <property type="entry name" value="S-adenosyl-L-methionine-dependent methyltransferases"/>
    <property type="match status" value="1"/>
</dbReference>
<dbReference type="GO" id="GO:0008276">
    <property type="term" value="F:protein methyltransferase activity"/>
    <property type="evidence" value="ECO:0007669"/>
    <property type="project" value="InterPro"/>
</dbReference>
<protein>
    <submittedName>
        <fullName evidence="6">Release factor glutamine methyltransferase</fullName>
    </submittedName>
</protein>
<evidence type="ECO:0000313" key="5">
    <source>
        <dbReference type="Proteomes" id="UP001515500"/>
    </source>
</evidence>
<dbReference type="InterPro" id="IPR029063">
    <property type="entry name" value="SAM-dependent_MTases_sf"/>
</dbReference>
<dbReference type="Pfam" id="PF05175">
    <property type="entry name" value="MTS"/>
    <property type="match status" value="1"/>
</dbReference>
<dbReference type="PANTHER" id="PTHR47441:SF3">
    <property type="entry name" value="RELEASE FACTOR GLUTAMINE METHYLTRANSFERASE"/>
    <property type="match status" value="1"/>
</dbReference>
<dbReference type="Gene3D" id="3.40.50.150">
    <property type="entry name" value="Vaccinia Virus protein VP39"/>
    <property type="match status" value="1"/>
</dbReference>
<keyword evidence="2" id="KW-0808">Transferase</keyword>
<dbReference type="GO" id="GO:0003676">
    <property type="term" value="F:nucleic acid binding"/>
    <property type="evidence" value="ECO:0007669"/>
    <property type="project" value="InterPro"/>
</dbReference>
<dbReference type="AlphaFoldDB" id="A0AB40CNH2"/>
<evidence type="ECO:0000256" key="2">
    <source>
        <dbReference type="ARBA" id="ARBA00022679"/>
    </source>
</evidence>
<feature type="domain" description="Methyltransferase small" evidence="4">
    <location>
        <begin position="185"/>
        <end position="264"/>
    </location>
</feature>
<evidence type="ECO:0000259" key="4">
    <source>
        <dbReference type="Pfam" id="PF05175"/>
    </source>
</evidence>
<organism evidence="5 6">
    <name type="scientific">Dioscorea cayennensis subsp. rotundata</name>
    <name type="common">White Guinea yam</name>
    <name type="synonym">Dioscorea rotundata</name>
    <dbReference type="NCBI Taxonomy" id="55577"/>
    <lineage>
        <taxon>Eukaryota</taxon>
        <taxon>Viridiplantae</taxon>
        <taxon>Streptophyta</taxon>
        <taxon>Embryophyta</taxon>
        <taxon>Tracheophyta</taxon>
        <taxon>Spermatophyta</taxon>
        <taxon>Magnoliopsida</taxon>
        <taxon>Liliopsida</taxon>
        <taxon>Dioscoreales</taxon>
        <taxon>Dioscoreaceae</taxon>
        <taxon>Dioscorea</taxon>
    </lineage>
</organism>
<reference evidence="6" key="1">
    <citation type="submission" date="2025-08" db="UniProtKB">
        <authorList>
            <consortium name="RefSeq"/>
        </authorList>
    </citation>
    <scope>IDENTIFICATION</scope>
</reference>
<evidence type="ECO:0000313" key="6">
    <source>
        <dbReference type="RefSeq" id="XP_039140142.1"/>
    </source>
</evidence>
<accession>A0AB40CNH2</accession>
<dbReference type="NCBIfam" id="TIGR00536">
    <property type="entry name" value="hemK_fam"/>
    <property type="match status" value="1"/>
</dbReference>